<proteinExistence type="predicted"/>
<dbReference type="GO" id="GO:0006351">
    <property type="term" value="P:DNA-templated transcription"/>
    <property type="evidence" value="ECO:0007669"/>
    <property type="project" value="InterPro"/>
</dbReference>
<keyword evidence="2" id="KW-0813">Transport</keyword>
<comment type="subcellular location">
    <subcellularLocation>
        <location evidence="1">Membrane</location>
        <topology evidence="1">Multi-pass membrane protein</topology>
    </subcellularLocation>
</comment>
<feature type="transmembrane region" description="Helical" evidence="9">
    <location>
        <begin position="332"/>
        <end position="350"/>
    </location>
</feature>
<dbReference type="GO" id="GO:0016020">
    <property type="term" value="C:membrane"/>
    <property type="evidence" value="ECO:0007669"/>
    <property type="project" value="UniProtKB-SubCell"/>
</dbReference>
<sequence length="1110" mass="122934">MLNNLDTNSDNASAKEGEAAVVDGTFVLDDSTARIRDDYLRMSPEEAQAVEKRLKLKLDLRLFPSLMIMYILNYIDRNALPIAKLAGSSKFQTTSKLRPPLYLPFAMVVWGVVSGATAPVQSYEGLIAVRFILGFCEAPFFPGAVFLCSSWYKPNELSLRVALLFGGSMLSGSFGGLMAIGITEGMVDVAGISSWRWLFIIEGALTVAFAVVCVFTLPNYPHNTRWLTEKESIVAQYRMISDTGASSSHDTTMGQGFKLMIKDVKVWIMMLNHLLITLCASFTNFFPTIMATLGFERKITYALLSVPYLSGFCIVLVTCWHADRMKERTWHIVINLSICIVGASNINLAWIGSCIPFPPPKLAASIASINMVGNLGNVVGGYLFPASQANRYPMAIGVEGGSAILAICGVLFYRWFLRKQNLRIQAGETSAIVLVGSSDFRYILPATGVRDERFDAMEKCPLAHPAQSKMHNVTIPSEEDVGQGKADSKQHMQMLEERLKRLESSLEKPVPIRPSQERTSNSSSPNLDDSTQPQHVHPAIAEASSSATDTRHSSQTLQENLDAPADPTESRDIPNDMDISNHGFNIQQSNPRLLSFPIIPGTPSDVNLFRAQLDTSGFHRQVFTPVHSQSLLQHFVTSALDSINTIYPLFTTESLTEMFHQQFRAGPRNCNDNPPAWAIINALIATGVQWKMEHDGWDKLIPIAWTFFKNAFSIFPELLLRGNDIASCQAMLAMALFTSGTADSRMTSSLATSLARLVQAIGLHTREWYEKLDPVTAEEHLRVFWITYILDSDRSMKEGLPSTFGCGEVDLDLPPDSPHDGLGEHNLPGTQETINILRYMSGLAIIQTRVSTVIYSKQTLKLDNSQLQSVVAKLNHQLEMWKGDLPLDIQPAYDGCLRSSLLEPPVLMLTLGYYTTAGRISMITNRRRQSDKNRVRAFEIPVASAQATLQVIQKMPPPPFSLTWQIMHHAVYALITIVMSILQDPSDSQVQVDLSLIAGFVRVVEILITDHQCNLENLLHGCKKFEAMARKVASSGADATSMNVHQKLCNSTDDMHIVHGLMGNIPTLCAEAENVLGEVFGTDCEWNQAYGPFVPENLKSEQFNFRFGSA</sequence>
<evidence type="ECO:0000313" key="11">
    <source>
        <dbReference type="EMBL" id="KAF4459918.1"/>
    </source>
</evidence>
<evidence type="ECO:0000313" key="12">
    <source>
        <dbReference type="Proteomes" id="UP000554235"/>
    </source>
</evidence>
<feature type="domain" description="Xylanolytic transcriptional activator regulatory" evidence="10">
    <location>
        <begin position="747"/>
        <end position="820"/>
    </location>
</feature>
<dbReference type="InterPro" id="IPR007219">
    <property type="entry name" value="XnlR_reg_dom"/>
</dbReference>
<evidence type="ECO:0000256" key="6">
    <source>
        <dbReference type="ARBA" id="ARBA00023180"/>
    </source>
</evidence>
<evidence type="ECO:0000259" key="10">
    <source>
        <dbReference type="SMART" id="SM00906"/>
    </source>
</evidence>
<dbReference type="OrthoDB" id="5080400at2759"/>
<evidence type="ECO:0000256" key="3">
    <source>
        <dbReference type="ARBA" id="ARBA00022692"/>
    </source>
</evidence>
<dbReference type="InterPro" id="IPR036259">
    <property type="entry name" value="MFS_trans_sf"/>
</dbReference>
<dbReference type="GO" id="GO:0003677">
    <property type="term" value="F:DNA binding"/>
    <property type="evidence" value="ECO:0007669"/>
    <property type="project" value="InterPro"/>
</dbReference>
<protein>
    <submittedName>
        <fullName evidence="11">MFS transporter</fullName>
    </submittedName>
</protein>
<dbReference type="AlphaFoldDB" id="A0A8H4P780"/>
<feature type="transmembrane region" description="Helical" evidence="9">
    <location>
        <begin position="161"/>
        <end position="183"/>
    </location>
</feature>
<feature type="compositionally biased region" description="Polar residues" evidence="8">
    <location>
        <begin position="517"/>
        <end position="534"/>
    </location>
</feature>
<dbReference type="GO" id="GO:0008270">
    <property type="term" value="F:zinc ion binding"/>
    <property type="evidence" value="ECO:0007669"/>
    <property type="project" value="InterPro"/>
</dbReference>
<evidence type="ECO:0000256" key="9">
    <source>
        <dbReference type="SAM" id="Phobius"/>
    </source>
</evidence>
<keyword evidence="7" id="KW-0539">Nucleus</keyword>
<dbReference type="PANTHER" id="PTHR43791:SF92">
    <property type="entry name" value="AGL026WP"/>
    <property type="match status" value="1"/>
</dbReference>
<feature type="transmembrane region" description="Helical" evidence="9">
    <location>
        <begin position="396"/>
        <end position="416"/>
    </location>
</feature>
<gene>
    <name evidence="11" type="ORF">FALBO_13314</name>
</gene>
<dbReference type="SMART" id="SM00906">
    <property type="entry name" value="Fungal_trans"/>
    <property type="match status" value="1"/>
</dbReference>
<feature type="transmembrane region" description="Helical" evidence="9">
    <location>
        <begin position="101"/>
        <end position="121"/>
    </location>
</feature>
<feature type="transmembrane region" description="Helical" evidence="9">
    <location>
        <begin position="362"/>
        <end position="384"/>
    </location>
</feature>
<keyword evidence="3 9" id="KW-0812">Transmembrane</keyword>
<dbReference type="GO" id="GO:0022857">
    <property type="term" value="F:transmembrane transporter activity"/>
    <property type="evidence" value="ECO:0007669"/>
    <property type="project" value="InterPro"/>
</dbReference>
<name>A0A8H4P780_9HYPO</name>
<dbReference type="PANTHER" id="PTHR43791">
    <property type="entry name" value="PERMEASE-RELATED"/>
    <property type="match status" value="1"/>
</dbReference>
<feature type="transmembrane region" description="Helical" evidence="9">
    <location>
        <begin position="195"/>
        <end position="217"/>
    </location>
</feature>
<comment type="caution">
    <text evidence="11">The sequence shown here is derived from an EMBL/GenBank/DDBJ whole genome shotgun (WGS) entry which is preliminary data.</text>
</comment>
<feature type="region of interest" description="Disordered" evidence="8">
    <location>
        <begin position="502"/>
        <end position="576"/>
    </location>
</feature>
<feature type="compositionally biased region" description="Polar residues" evidence="8">
    <location>
        <begin position="543"/>
        <end position="559"/>
    </location>
</feature>
<dbReference type="CDD" id="cd12148">
    <property type="entry name" value="fungal_TF_MHR"/>
    <property type="match status" value="1"/>
</dbReference>
<evidence type="ECO:0000256" key="2">
    <source>
        <dbReference type="ARBA" id="ARBA00022448"/>
    </source>
</evidence>
<dbReference type="Pfam" id="PF07690">
    <property type="entry name" value="MFS_1"/>
    <property type="match status" value="1"/>
</dbReference>
<dbReference type="Gene3D" id="1.20.1250.20">
    <property type="entry name" value="MFS general substrate transporter like domains"/>
    <property type="match status" value="1"/>
</dbReference>
<evidence type="ECO:0000256" key="8">
    <source>
        <dbReference type="SAM" id="MobiDB-lite"/>
    </source>
</evidence>
<keyword evidence="4 9" id="KW-1133">Transmembrane helix</keyword>
<evidence type="ECO:0000256" key="7">
    <source>
        <dbReference type="ARBA" id="ARBA00023242"/>
    </source>
</evidence>
<keyword evidence="6" id="KW-0325">Glycoprotein</keyword>
<evidence type="ECO:0000256" key="4">
    <source>
        <dbReference type="ARBA" id="ARBA00022989"/>
    </source>
</evidence>
<dbReference type="EMBL" id="JAADYS010002059">
    <property type="protein sequence ID" value="KAF4459918.1"/>
    <property type="molecule type" value="Genomic_DNA"/>
</dbReference>
<organism evidence="11 12">
    <name type="scientific">Fusarium albosuccineum</name>
    <dbReference type="NCBI Taxonomy" id="1237068"/>
    <lineage>
        <taxon>Eukaryota</taxon>
        <taxon>Fungi</taxon>
        <taxon>Dikarya</taxon>
        <taxon>Ascomycota</taxon>
        <taxon>Pezizomycotina</taxon>
        <taxon>Sordariomycetes</taxon>
        <taxon>Hypocreomycetidae</taxon>
        <taxon>Hypocreales</taxon>
        <taxon>Nectriaceae</taxon>
        <taxon>Fusarium</taxon>
        <taxon>Fusarium decemcellulare species complex</taxon>
    </lineage>
</organism>
<dbReference type="Pfam" id="PF04082">
    <property type="entry name" value="Fungal_trans"/>
    <property type="match status" value="1"/>
</dbReference>
<dbReference type="InterPro" id="IPR011701">
    <property type="entry name" value="MFS"/>
</dbReference>
<accession>A0A8H4P780</accession>
<keyword evidence="5 9" id="KW-0472">Membrane</keyword>
<dbReference type="SUPFAM" id="SSF103473">
    <property type="entry name" value="MFS general substrate transporter"/>
    <property type="match status" value="1"/>
</dbReference>
<keyword evidence="12" id="KW-1185">Reference proteome</keyword>
<reference evidence="11 12" key="1">
    <citation type="submission" date="2020-01" db="EMBL/GenBank/DDBJ databases">
        <title>Identification and distribution of gene clusters putatively required for synthesis of sphingolipid metabolism inhibitors in phylogenetically diverse species of the filamentous fungus Fusarium.</title>
        <authorList>
            <person name="Kim H.-S."/>
            <person name="Busman M."/>
            <person name="Brown D.W."/>
            <person name="Divon H."/>
            <person name="Uhlig S."/>
            <person name="Proctor R.H."/>
        </authorList>
    </citation>
    <scope>NUCLEOTIDE SEQUENCE [LARGE SCALE GENOMIC DNA]</scope>
    <source>
        <strain evidence="11 12">NRRL 20459</strain>
    </source>
</reference>
<evidence type="ECO:0000256" key="1">
    <source>
        <dbReference type="ARBA" id="ARBA00004141"/>
    </source>
</evidence>
<evidence type="ECO:0000256" key="5">
    <source>
        <dbReference type="ARBA" id="ARBA00023136"/>
    </source>
</evidence>
<feature type="region of interest" description="Disordered" evidence="8">
    <location>
        <begin position="465"/>
        <end position="490"/>
    </location>
</feature>
<feature type="transmembrane region" description="Helical" evidence="9">
    <location>
        <begin position="299"/>
        <end position="320"/>
    </location>
</feature>
<feature type="transmembrane region" description="Helical" evidence="9">
    <location>
        <begin position="127"/>
        <end position="149"/>
    </location>
</feature>
<feature type="transmembrane region" description="Helical" evidence="9">
    <location>
        <begin position="266"/>
        <end position="287"/>
    </location>
</feature>
<dbReference type="Proteomes" id="UP000554235">
    <property type="component" value="Unassembled WGS sequence"/>
</dbReference>